<dbReference type="CDD" id="cd16377">
    <property type="entry name" value="23S_rRNA_IVP_like"/>
    <property type="match status" value="1"/>
</dbReference>
<protein>
    <submittedName>
        <fullName evidence="1">Four helix bundle protein</fullName>
    </submittedName>
</protein>
<sequence length="125" mass="14445">MIKFMATGIENLKIYNLSARLELVLCKVVKGFPSEEKYRSVDQILRSSASVCNNIAESYQRLGRKEKIYYLSIAKGEAEETRQNMIRAYQKGYISHNNAKILNVKYIELLKGISGYIKFIRNNNQ</sequence>
<accession>A0A2M7RB21</accession>
<proteinExistence type="predicted"/>
<dbReference type="SUPFAM" id="SSF158446">
    <property type="entry name" value="IVS-encoded protein-like"/>
    <property type="match status" value="1"/>
</dbReference>
<dbReference type="AlphaFoldDB" id="A0A2M7RB21"/>
<name>A0A2M7RB21_9BACT</name>
<reference evidence="2" key="1">
    <citation type="submission" date="2017-09" db="EMBL/GenBank/DDBJ databases">
        <title>Depth-based differentiation of microbial function through sediment-hosted aquifers and enrichment of novel symbionts in the deep terrestrial subsurface.</title>
        <authorList>
            <person name="Probst A.J."/>
            <person name="Ladd B."/>
            <person name="Jarett J.K."/>
            <person name="Geller-Mcgrath D.E."/>
            <person name="Sieber C.M.K."/>
            <person name="Emerson J.B."/>
            <person name="Anantharaman K."/>
            <person name="Thomas B.C."/>
            <person name="Malmstrom R."/>
            <person name="Stieglmeier M."/>
            <person name="Klingl A."/>
            <person name="Woyke T."/>
            <person name="Ryan C.M."/>
            <person name="Banfield J.F."/>
        </authorList>
    </citation>
    <scope>NUCLEOTIDE SEQUENCE [LARGE SCALE GENOMIC DNA]</scope>
</reference>
<dbReference type="Pfam" id="PF05635">
    <property type="entry name" value="23S_rRNA_IVP"/>
    <property type="match status" value="1"/>
</dbReference>
<comment type="caution">
    <text evidence="1">The sequence shown here is derived from an EMBL/GenBank/DDBJ whole genome shotgun (WGS) entry which is preliminary data.</text>
</comment>
<organism evidence="1 2">
    <name type="scientific">Candidatus Komeilibacteria bacterium CG_4_10_14_0_8_um_filter_37_78</name>
    <dbReference type="NCBI Taxonomy" id="1974471"/>
    <lineage>
        <taxon>Bacteria</taxon>
        <taxon>Candidatus Komeiliibacteriota</taxon>
    </lineage>
</organism>
<dbReference type="EMBL" id="PFMC01000079">
    <property type="protein sequence ID" value="PIY93969.1"/>
    <property type="molecule type" value="Genomic_DNA"/>
</dbReference>
<dbReference type="Proteomes" id="UP000228689">
    <property type="component" value="Unassembled WGS sequence"/>
</dbReference>
<dbReference type="InterPro" id="IPR012657">
    <property type="entry name" value="23S_rRNA-intervening_sequence"/>
</dbReference>
<gene>
    <name evidence="1" type="ORF">COY67_03295</name>
</gene>
<dbReference type="InterPro" id="IPR036583">
    <property type="entry name" value="23S_rRNA_IVS_sf"/>
</dbReference>
<dbReference type="Gene3D" id="1.20.1440.60">
    <property type="entry name" value="23S rRNA-intervening sequence"/>
    <property type="match status" value="1"/>
</dbReference>
<evidence type="ECO:0000313" key="2">
    <source>
        <dbReference type="Proteomes" id="UP000228689"/>
    </source>
</evidence>
<dbReference type="PANTHER" id="PTHR38471">
    <property type="entry name" value="FOUR HELIX BUNDLE PROTEIN"/>
    <property type="match status" value="1"/>
</dbReference>
<evidence type="ECO:0000313" key="1">
    <source>
        <dbReference type="EMBL" id="PIY93969.1"/>
    </source>
</evidence>
<dbReference type="NCBIfam" id="TIGR02436">
    <property type="entry name" value="four helix bundle protein"/>
    <property type="match status" value="1"/>
</dbReference>
<dbReference type="PANTHER" id="PTHR38471:SF2">
    <property type="entry name" value="FOUR HELIX BUNDLE PROTEIN"/>
    <property type="match status" value="1"/>
</dbReference>